<feature type="region of interest" description="Disordered" evidence="5">
    <location>
        <begin position="221"/>
        <end position="251"/>
    </location>
</feature>
<evidence type="ECO:0000313" key="7">
    <source>
        <dbReference type="EMBL" id="KAF5247458.1"/>
    </source>
</evidence>
<gene>
    <name evidence="7" type="ORF">FANTH_6366</name>
</gene>
<dbReference type="EMBL" id="JABEVY010000139">
    <property type="protein sequence ID" value="KAF5247458.1"/>
    <property type="molecule type" value="Genomic_DNA"/>
</dbReference>
<keyword evidence="2 4" id="KW-0863">Zinc-finger</keyword>
<accession>A0A8H5E508</accession>
<keyword evidence="3" id="KW-0862">Zinc</keyword>
<evidence type="ECO:0000259" key="6">
    <source>
        <dbReference type="PROSITE" id="PS50157"/>
    </source>
</evidence>
<dbReference type="Proteomes" id="UP000573603">
    <property type="component" value="Unassembled WGS sequence"/>
</dbReference>
<evidence type="ECO:0000256" key="4">
    <source>
        <dbReference type="PROSITE-ProRule" id="PRU00042"/>
    </source>
</evidence>
<feature type="domain" description="C2H2-type" evidence="6">
    <location>
        <begin position="252"/>
        <end position="281"/>
    </location>
</feature>
<dbReference type="GO" id="GO:0000981">
    <property type="term" value="F:DNA-binding transcription factor activity, RNA polymerase II-specific"/>
    <property type="evidence" value="ECO:0007669"/>
    <property type="project" value="TreeGrafter"/>
</dbReference>
<comment type="caution">
    <text evidence="7">The sequence shown here is derived from an EMBL/GenBank/DDBJ whole genome shotgun (WGS) entry which is preliminary data.</text>
</comment>
<dbReference type="SUPFAM" id="SSF57667">
    <property type="entry name" value="beta-beta-alpha zinc fingers"/>
    <property type="match status" value="1"/>
</dbReference>
<keyword evidence="8" id="KW-1185">Reference proteome</keyword>
<name>A0A8H5E508_9HYPO</name>
<evidence type="ECO:0000256" key="3">
    <source>
        <dbReference type="ARBA" id="ARBA00022833"/>
    </source>
</evidence>
<dbReference type="PROSITE" id="PS00028">
    <property type="entry name" value="ZINC_FINGER_C2H2_1"/>
    <property type="match status" value="1"/>
</dbReference>
<dbReference type="PANTHER" id="PTHR23235">
    <property type="entry name" value="KRUEPPEL-LIKE TRANSCRIPTION FACTOR"/>
    <property type="match status" value="1"/>
</dbReference>
<dbReference type="GO" id="GO:0008270">
    <property type="term" value="F:zinc ion binding"/>
    <property type="evidence" value="ECO:0007669"/>
    <property type="project" value="UniProtKB-KW"/>
</dbReference>
<dbReference type="PANTHER" id="PTHR23235:SF120">
    <property type="entry name" value="KRUPPEL-LIKE FACTOR 15"/>
    <property type="match status" value="1"/>
</dbReference>
<dbReference type="PROSITE" id="PS50157">
    <property type="entry name" value="ZINC_FINGER_C2H2_2"/>
    <property type="match status" value="1"/>
</dbReference>
<feature type="region of interest" description="Disordered" evidence="5">
    <location>
        <begin position="172"/>
        <end position="193"/>
    </location>
</feature>
<evidence type="ECO:0000256" key="1">
    <source>
        <dbReference type="ARBA" id="ARBA00022723"/>
    </source>
</evidence>
<dbReference type="AlphaFoldDB" id="A0A8H5E508"/>
<evidence type="ECO:0000313" key="8">
    <source>
        <dbReference type="Proteomes" id="UP000573603"/>
    </source>
</evidence>
<evidence type="ECO:0000256" key="2">
    <source>
        <dbReference type="ARBA" id="ARBA00022771"/>
    </source>
</evidence>
<reference evidence="7 8" key="1">
    <citation type="journal article" date="2020" name="BMC Genomics">
        <title>Correction to: Identification and distribution of gene clusters required for synthesis of sphingolipid metabolism inhibitors in diverse species of the filamentous fungus Fusarium.</title>
        <authorList>
            <person name="Kim H.S."/>
            <person name="Lohmar J.M."/>
            <person name="Busman M."/>
            <person name="Brown D.W."/>
            <person name="Naumann T.A."/>
            <person name="Divon H.H."/>
            <person name="Lysoe E."/>
            <person name="Uhlig S."/>
            <person name="Proctor R.H."/>
        </authorList>
    </citation>
    <scope>NUCLEOTIDE SEQUENCE [LARGE SCALE GENOMIC DNA]</scope>
    <source>
        <strain evidence="7 8">NRRL 25214</strain>
    </source>
</reference>
<organism evidence="7 8">
    <name type="scientific">Fusarium anthophilum</name>
    <dbReference type="NCBI Taxonomy" id="48485"/>
    <lineage>
        <taxon>Eukaryota</taxon>
        <taxon>Fungi</taxon>
        <taxon>Dikarya</taxon>
        <taxon>Ascomycota</taxon>
        <taxon>Pezizomycotina</taxon>
        <taxon>Sordariomycetes</taxon>
        <taxon>Hypocreomycetidae</taxon>
        <taxon>Hypocreales</taxon>
        <taxon>Nectriaceae</taxon>
        <taxon>Fusarium</taxon>
        <taxon>Fusarium fujikuroi species complex</taxon>
    </lineage>
</organism>
<proteinExistence type="predicted"/>
<evidence type="ECO:0000256" key="5">
    <source>
        <dbReference type="SAM" id="MobiDB-lite"/>
    </source>
</evidence>
<protein>
    <recommendedName>
        <fullName evidence="6">C2H2-type domain-containing protein</fullName>
    </recommendedName>
</protein>
<keyword evidence="1" id="KW-0479">Metal-binding</keyword>
<dbReference type="Gene3D" id="3.30.160.60">
    <property type="entry name" value="Classic Zinc Finger"/>
    <property type="match status" value="2"/>
</dbReference>
<dbReference type="GO" id="GO:0000978">
    <property type="term" value="F:RNA polymerase II cis-regulatory region sequence-specific DNA binding"/>
    <property type="evidence" value="ECO:0007669"/>
    <property type="project" value="TreeGrafter"/>
</dbReference>
<dbReference type="InterPro" id="IPR013087">
    <property type="entry name" value="Znf_C2H2_type"/>
</dbReference>
<sequence>MQLELEYRFSMENTSGLCNQPTSCPSSMRDFSSTSSTHQPFTLTPNLGNIVFAIVCNSVSHQAPLSVMGEPMFHSFNNEPEQILFPHPLPDESMEPGQLGFEYEQMIAWSMTDKGSMDLLTPSDSLGMDGYSPDALVSAASFKMTSSPGVSDSFETGYSYSCASASPKWLSSPGDLSEGIESPDQDWQFQPSPSAHDYKANNLNFMPDQLSLRVLSFQGKSTKLQQAHSRSPKKRSSKSRPIQVDDDQRAENKCDYSGCQKTFKRREHLKRHKASFHGEGPNRFLCEFCGKTQFNRQDNLNSHRKLHARRNGRGCGVVFVQGAVSIIRQEEKRRRRRSLSKLSMEGKHANQASYVRASFTEHQPIESVNGSTVLASLAAHE</sequence>
<dbReference type="InterPro" id="IPR036236">
    <property type="entry name" value="Znf_C2H2_sf"/>
</dbReference>
<dbReference type="SMART" id="SM00355">
    <property type="entry name" value="ZnF_C2H2"/>
    <property type="match status" value="2"/>
</dbReference>